<keyword evidence="2" id="KW-1185">Reference proteome</keyword>
<comment type="caution">
    <text evidence="1">The sequence shown here is derived from an EMBL/GenBank/DDBJ whole genome shotgun (WGS) entry which is preliminary data.</text>
</comment>
<dbReference type="EMBL" id="JYDW01000028">
    <property type="protein sequence ID" value="KRZ60544.1"/>
    <property type="molecule type" value="Genomic_DNA"/>
</dbReference>
<proteinExistence type="predicted"/>
<reference evidence="1 2" key="1">
    <citation type="submission" date="2015-05" db="EMBL/GenBank/DDBJ databases">
        <title>Evolution of Trichinella species and genotypes.</title>
        <authorList>
            <person name="Korhonen P.K."/>
            <person name="Edoardo P."/>
            <person name="Giuseppe L.R."/>
            <person name="Gasser R.B."/>
        </authorList>
    </citation>
    <scope>NUCLEOTIDE SEQUENCE [LARGE SCALE GENOMIC DNA]</scope>
    <source>
        <strain evidence="1">ISS10</strain>
    </source>
</reference>
<sequence length="285" mass="32084">MVGIEWARSMHASSASLKCANRMIYFHSGAIEDVQKSIIELLPRLASSTQRCFSRFETFVHGFLCATACFGRQSRSQSRVDYAECILQLPSSVENFENHVLTKSPFVWHLEDKIPQLISPRPHLVMFDSVECVLNEVYTGDVIGVILKLPNTADAELVSSDAFNKVLAKAKPLKLTDSMQLPAASVTLLFHFGAAGVLQFQATADQRPLKSNRNSNKKSALQRRWSIFWFKVPANGDICSLTGHLVEPLKSLKDNCIMIICKINHQSFVHVHTIHLFKQLIFDPW</sequence>
<evidence type="ECO:0000313" key="2">
    <source>
        <dbReference type="Proteomes" id="UP000054721"/>
    </source>
</evidence>
<dbReference type="Proteomes" id="UP000054721">
    <property type="component" value="Unassembled WGS sequence"/>
</dbReference>
<evidence type="ECO:0000313" key="1">
    <source>
        <dbReference type="EMBL" id="KRZ60544.1"/>
    </source>
</evidence>
<organism evidence="1 2">
    <name type="scientific">Trichinella nativa</name>
    <dbReference type="NCBI Taxonomy" id="6335"/>
    <lineage>
        <taxon>Eukaryota</taxon>
        <taxon>Metazoa</taxon>
        <taxon>Ecdysozoa</taxon>
        <taxon>Nematoda</taxon>
        <taxon>Enoplea</taxon>
        <taxon>Dorylaimia</taxon>
        <taxon>Trichinellida</taxon>
        <taxon>Trichinellidae</taxon>
        <taxon>Trichinella</taxon>
    </lineage>
</organism>
<gene>
    <name evidence="1" type="ORF">T02_14621</name>
</gene>
<dbReference type="AlphaFoldDB" id="A0A0V1LM07"/>
<accession>A0A0V1LM07</accession>
<protein>
    <submittedName>
        <fullName evidence="1">Uncharacterized protein</fullName>
    </submittedName>
</protein>
<name>A0A0V1LM07_9BILA</name>